<evidence type="ECO:0000313" key="3">
    <source>
        <dbReference type="EMBL" id="THD83788.1"/>
    </source>
</evidence>
<name>A0A4S3MN03_9RHOB</name>
<dbReference type="AlphaFoldDB" id="A0A4S3MN03"/>
<dbReference type="InterPro" id="IPR050194">
    <property type="entry name" value="Glycosyltransferase_grp1"/>
</dbReference>
<dbReference type="RefSeq" id="WP_136394681.1">
    <property type="nucleotide sequence ID" value="NZ_SSND01000002.1"/>
</dbReference>
<keyword evidence="4" id="KW-1185">Reference proteome</keyword>
<dbReference type="Pfam" id="PF00534">
    <property type="entry name" value="Glycos_transf_1"/>
    <property type="match status" value="1"/>
</dbReference>
<protein>
    <submittedName>
        <fullName evidence="3">Glycosyltransferase family 4 protein</fullName>
    </submittedName>
</protein>
<dbReference type="GO" id="GO:0016757">
    <property type="term" value="F:glycosyltransferase activity"/>
    <property type="evidence" value="ECO:0007669"/>
    <property type="project" value="InterPro"/>
</dbReference>
<accession>A0A4S3MN03</accession>
<dbReference type="EMBL" id="SSND01000002">
    <property type="protein sequence ID" value="THD83788.1"/>
    <property type="molecule type" value="Genomic_DNA"/>
</dbReference>
<dbReference type="SUPFAM" id="SSF53756">
    <property type="entry name" value="UDP-Glycosyltransferase/glycogen phosphorylase"/>
    <property type="match status" value="1"/>
</dbReference>
<dbReference type="PANTHER" id="PTHR45947">
    <property type="entry name" value="SULFOQUINOVOSYL TRANSFERASE SQD2"/>
    <property type="match status" value="1"/>
</dbReference>
<feature type="domain" description="Glycosyltransferase subfamily 4-like N-terminal" evidence="2">
    <location>
        <begin position="25"/>
        <end position="197"/>
    </location>
</feature>
<dbReference type="InterPro" id="IPR028098">
    <property type="entry name" value="Glyco_trans_4-like_N"/>
</dbReference>
<proteinExistence type="predicted"/>
<feature type="domain" description="Glycosyl transferase family 1" evidence="1">
    <location>
        <begin position="212"/>
        <end position="341"/>
    </location>
</feature>
<evidence type="ECO:0000259" key="1">
    <source>
        <dbReference type="Pfam" id="PF00534"/>
    </source>
</evidence>
<dbReference type="PANTHER" id="PTHR45947:SF3">
    <property type="entry name" value="SULFOQUINOVOSYL TRANSFERASE SQD2"/>
    <property type="match status" value="1"/>
</dbReference>
<evidence type="ECO:0000313" key="4">
    <source>
        <dbReference type="Proteomes" id="UP000309450"/>
    </source>
</evidence>
<dbReference type="OrthoDB" id="9790710at2"/>
<dbReference type="Pfam" id="PF13439">
    <property type="entry name" value="Glyco_transf_4"/>
    <property type="match status" value="1"/>
</dbReference>
<organism evidence="3 4">
    <name type="scientific">Aliigemmobacter aestuarii</name>
    <dbReference type="NCBI Taxonomy" id="1445661"/>
    <lineage>
        <taxon>Bacteria</taxon>
        <taxon>Pseudomonadati</taxon>
        <taxon>Pseudomonadota</taxon>
        <taxon>Alphaproteobacteria</taxon>
        <taxon>Rhodobacterales</taxon>
        <taxon>Paracoccaceae</taxon>
        <taxon>Aliigemmobacter</taxon>
    </lineage>
</organism>
<dbReference type="Gene3D" id="3.40.50.2000">
    <property type="entry name" value="Glycogen Phosphorylase B"/>
    <property type="match status" value="2"/>
</dbReference>
<dbReference type="InterPro" id="IPR001296">
    <property type="entry name" value="Glyco_trans_1"/>
</dbReference>
<evidence type="ECO:0000259" key="2">
    <source>
        <dbReference type="Pfam" id="PF13439"/>
    </source>
</evidence>
<gene>
    <name evidence="3" type="ORF">E7811_11055</name>
</gene>
<comment type="caution">
    <text evidence="3">The sequence shown here is derived from an EMBL/GenBank/DDBJ whole genome shotgun (WGS) entry which is preliminary data.</text>
</comment>
<dbReference type="Proteomes" id="UP000309450">
    <property type="component" value="Unassembled WGS sequence"/>
</dbReference>
<sequence length="391" mass="43788">MAIPTRPGRTEPRVAIVHYWLVSMRGGEKVLEEMLRIYPQAEIFTHVVDRERMSPGILAHPITETFVGRLPGAKRHYQKYLGLMPRALEELDLRDFDLILSSESGPAKGVIGAPGSLHVCYAHSPMRYIWDHYPIYRERTSGLARAYFARTAHRLRAWDVTTAARVDRFVANSRFIADRIHRLYNRDADVVHPPVDLGAYRLPDPGGPRDHYLFVSQLVRYKRADLVIQAFRGLPHRLLVVGEGAERKALERDLPPNVTLLGRARAEDLPGLYQRAKALIFPAEEDFGIVPLEAMACGTPVLAYGRGGVLDSVIDGRTGLFFPEQSAAAIRAAVERFEAGEGVFDPQAIARQAQRFGPDRFRRDFAAAVERAAEELARRQAARHTGSIGVT</sequence>
<keyword evidence="3" id="KW-0808">Transferase</keyword>
<reference evidence="3 4" key="1">
    <citation type="submission" date="2019-04" db="EMBL/GenBank/DDBJ databases">
        <title>Draft genome sequence of Gemmobacter aestuarii sp. nov.</title>
        <authorList>
            <person name="Hameed A."/>
            <person name="Lin S.-Y."/>
            <person name="Shahina M."/>
            <person name="Lai W.-A."/>
            <person name="Young C.-C."/>
        </authorList>
    </citation>
    <scope>NUCLEOTIDE SEQUENCE [LARGE SCALE GENOMIC DNA]</scope>
    <source>
        <strain evidence="3 4">CC-PW-75</strain>
    </source>
</reference>